<dbReference type="OrthoDB" id="7777961at2759"/>
<organism evidence="2 3">
    <name type="scientific">Pseudolycoriella hygida</name>
    <dbReference type="NCBI Taxonomy" id="35572"/>
    <lineage>
        <taxon>Eukaryota</taxon>
        <taxon>Metazoa</taxon>
        <taxon>Ecdysozoa</taxon>
        <taxon>Arthropoda</taxon>
        <taxon>Hexapoda</taxon>
        <taxon>Insecta</taxon>
        <taxon>Pterygota</taxon>
        <taxon>Neoptera</taxon>
        <taxon>Endopterygota</taxon>
        <taxon>Diptera</taxon>
        <taxon>Nematocera</taxon>
        <taxon>Sciaroidea</taxon>
        <taxon>Sciaridae</taxon>
        <taxon>Pseudolycoriella</taxon>
    </lineage>
</organism>
<proteinExistence type="predicted"/>
<evidence type="ECO:0000256" key="1">
    <source>
        <dbReference type="SAM" id="MobiDB-lite"/>
    </source>
</evidence>
<protein>
    <submittedName>
        <fullName evidence="2">Uncharacterized protein</fullName>
    </submittedName>
</protein>
<feature type="compositionally biased region" description="Low complexity" evidence="1">
    <location>
        <begin position="100"/>
        <end position="113"/>
    </location>
</feature>
<reference evidence="2" key="1">
    <citation type="submission" date="2022-07" db="EMBL/GenBank/DDBJ databases">
        <authorList>
            <person name="Trinca V."/>
            <person name="Uliana J.V.C."/>
            <person name="Torres T.T."/>
            <person name="Ward R.J."/>
            <person name="Monesi N."/>
        </authorList>
    </citation>
    <scope>NUCLEOTIDE SEQUENCE</scope>
    <source>
        <strain evidence="2">HSMRA1968</strain>
        <tissue evidence="2">Whole embryos</tissue>
    </source>
</reference>
<comment type="caution">
    <text evidence="2">The sequence shown here is derived from an EMBL/GenBank/DDBJ whole genome shotgun (WGS) entry which is preliminary data.</text>
</comment>
<dbReference type="EMBL" id="WJQU01000001">
    <property type="protein sequence ID" value="KAJ6648031.1"/>
    <property type="molecule type" value="Genomic_DNA"/>
</dbReference>
<dbReference type="AlphaFoldDB" id="A0A9Q0NEI8"/>
<accession>A0A9Q0NEI8</accession>
<evidence type="ECO:0000313" key="3">
    <source>
        <dbReference type="Proteomes" id="UP001151699"/>
    </source>
</evidence>
<gene>
    <name evidence="2" type="ORF">Bhyg_03256</name>
</gene>
<feature type="compositionally biased region" description="Pro residues" evidence="1">
    <location>
        <begin position="89"/>
        <end position="99"/>
    </location>
</feature>
<keyword evidence="3" id="KW-1185">Reference proteome</keyword>
<evidence type="ECO:0000313" key="2">
    <source>
        <dbReference type="EMBL" id="KAJ6648031.1"/>
    </source>
</evidence>
<name>A0A9Q0NEI8_9DIPT</name>
<feature type="region of interest" description="Disordered" evidence="1">
    <location>
        <begin position="77"/>
        <end position="113"/>
    </location>
</feature>
<dbReference type="Proteomes" id="UP001151699">
    <property type="component" value="Chromosome A"/>
</dbReference>
<sequence>MRVMWKIVVANIMLQESFHRRARQRRAAVVAEHELQSQIVSQHQYVYTIQNNRCVPVMNQYHRNGVILHPQGDDLPPKYEEVVISHPDQPTPTHQPPAHQPQAHQPHQQRSAF</sequence>